<dbReference type="InterPro" id="IPR038726">
    <property type="entry name" value="PDDEXK_AddAB-type"/>
</dbReference>
<sequence length="279" mass="31730">MSHPADKIQFVNSVDMDAQTFRPRHLSPSSASTFRQCPRRWRMRYIDQLPDPPGEAAVLGTFVHQILEDLLNLDAGERSVDTARDIARKLWDETLTDEDFVGLCLSETETKSFMWKAWRLIEKYFSLEDPSEVEVVRAEQKLSAEIGGVPFYGIVDLTERVSSGLRVVDYKTGKAPGSKYLEDKLSQVWLYAAALAQEDFDVSEVRLMYLTSGSIDRPLDSVAVAGAVDVHRRTWDDLCQAIDSEKFPHRTGPLCNWCPYLDHCPEGSKEAERRYGPRH</sequence>
<organism evidence="2">
    <name type="scientific">marine metagenome</name>
    <dbReference type="NCBI Taxonomy" id="408172"/>
    <lineage>
        <taxon>unclassified sequences</taxon>
        <taxon>metagenomes</taxon>
        <taxon>ecological metagenomes</taxon>
    </lineage>
</organism>
<dbReference type="SUPFAM" id="SSF52980">
    <property type="entry name" value="Restriction endonuclease-like"/>
    <property type="match status" value="1"/>
</dbReference>
<evidence type="ECO:0000259" key="1">
    <source>
        <dbReference type="Pfam" id="PF12705"/>
    </source>
</evidence>
<dbReference type="EMBL" id="UINC01001150">
    <property type="protein sequence ID" value="SUZ72501.1"/>
    <property type="molecule type" value="Genomic_DNA"/>
</dbReference>
<dbReference type="AlphaFoldDB" id="A0A381PZM4"/>
<evidence type="ECO:0000313" key="2">
    <source>
        <dbReference type="EMBL" id="SUZ72501.1"/>
    </source>
</evidence>
<name>A0A381PZM4_9ZZZZ</name>
<accession>A0A381PZM4</accession>
<dbReference type="Gene3D" id="3.90.320.10">
    <property type="match status" value="1"/>
</dbReference>
<proteinExistence type="predicted"/>
<gene>
    <name evidence="2" type="ORF">METZ01_LOCUS25355</name>
</gene>
<reference evidence="2" key="1">
    <citation type="submission" date="2018-05" db="EMBL/GenBank/DDBJ databases">
        <authorList>
            <person name="Lanie J.A."/>
            <person name="Ng W.-L."/>
            <person name="Kazmierczak K.M."/>
            <person name="Andrzejewski T.M."/>
            <person name="Davidsen T.M."/>
            <person name="Wayne K.J."/>
            <person name="Tettelin H."/>
            <person name="Glass J.I."/>
            <person name="Rusch D."/>
            <person name="Podicherti R."/>
            <person name="Tsui H.-C.T."/>
            <person name="Winkler M.E."/>
        </authorList>
    </citation>
    <scope>NUCLEOTIDE SEQUENCE</scope>
</reference>
<dbReference type="InterPro" id="IPR011604">
    <property type="entry name" value="PDDEXK-like_dom_sf"/>
</dbReference>
<dbReference type="InterPro" id="IPR011335">
    <property type="entry name" value="Restrct_endonuc-II-like"/>
</dbReference>
<dbReference type="Pfam" id="PF12705">
    <property type="entry name" value="PDDEXK_1"/>
    <property type="match status" value="1"/>
</dbReference>
<protein>
    <recommendedName>
        <fullName evidence="1">PD-(D/E)XK endonuclease-like domain-containing protein</fullName>
    </recommendedName>
</protein>
<feature type="domain" description="PD-(D/E)XK endonuclease-like" evidence="1">
    <location>
        <begin position="25"/>
        <end position="265"/>
    </location>
</feature>